<proteinExistence type="predicted"/>
<comment type="caution">
    <text evidence="1">The sequence shown here is derived from an EMBL/GenBank/DDBJ whole genome shotgun (WGS) entry which is preliminary data.</text>
</comment>
<reference evidence="2" key="1">
    <citation type="submission" date="2018-11" db="EMBL/GenBank/DDBJ databases">
        <title>Chitinophaga lutea sp.nov., isolate from arsenic contaminated soil.</title>
        <authorList>
            <person name="Zong Y."/>
        </authorList>
    </citation>
    <scope>NUCLEOTIDE SEQUENCE [LARGE SCALE GENOMIC DNA]</scope>
    <source>
        <strain evidence="2">YLT18</strain>
    </source>
</reference>
<evidence type="ECO:0000313" key="2">
    <source>
        <dbReference type="Proteomes" id="UP000279089"/>
    </source>
</evidence>
<organism evidence="1 2">
    <name type="scientific">Chitinophaga barathri</name>
    <dbReference type="NCBI Taxonomy" id="1647451"/>
    <lineage>
        <taxon>Bacteria</taxon>
        <taxon>Pseudomonadati</taxon>
        <taxon>Bacteroidota</taxon>
        <taxon>Chitinophagia</taxon>
        <taxon>Chitinophagales</taxon>
        <taxon>Chitinophagaceae</taxon>
        <taxon>Chitinophaga</taxon>
    </lineage>
</organism>
<dbReference type="AlphaFoldDB" id="A0A3N4M5G5"/>
<keyword evidence="2" id="KW-1185">Reference proteome</keyword>
<accession>A0A3N4M5G5</accession>
<name>A0A3N4M5G5_9BACT</name>
<sequence length="177" mass="18664">MKGVSGALGTELIFRQRAGKTIISLPPLPREDNPTESQQEIRTKFQEASLYAKTALADPLKKAAYAAKAKDGLTANNVAMADYFHAPVIVSADAGNFSGSLGDTITAYVIDDFKVQSVHIAILNETGDILEQGQASPAAGGKDIWAYILSNALTGAVKARIEARDMPGNVTSADLSL</sequence>
<dbReference type="EMBL" id="RMBX01000015">
    <property type="protein sequence ID" value="RPD38494.1"/>
    <property type="molecule type" value="Genomic_DNA"/>
</dbReference>
<evidence type="ECO:0000313" key="1">
    <source>
        <dbReference type="EMBL" id="RPD38494.1"/>
    </source>
</evidence>
<gene>
    <name evidence="1" type="ORF">EG028_24820</name>
</gene>
<dbReference type="Proteomes" id="UP000279089">
    <property type="component" value="Unassembled WGS sequence"/>
</dbReference>
<protein>
    <submittedName>
        <fullName evidence="1">Uncharacterized protein</fullName>
    </submittedName>
</protein>
<dbReference type="OrthoDB" id="880927at2"/>